<dbReference type="SUPFAM" id="SSF52540">
    <property type="entry name" value="P-loop containing nucleoside triphosphate hydrolases"/>
    <property type="match status" value="1"/>
</dbReference>
<evidence type="ECO:0000256" key="4">
    <source>
        <dbReference type="ARBA" id="ARBA00022475"/>
    </source>
</evidence>
<evidence type="ECO:0000313" key="9">
    <source>
        <dbReference type="EMBL" id="BBI31238.1"/>
    </source>
</evidence>
<dbReference type="InterPro" id="IPR017871">
    <property type="entry name" value="ABC_transporter-like_CS"/>
</dbReference>
<dbReference type="Pfam" id="PF08352">
    <property type="entry name" value="oligo_HPY"/>
    <property type="match status" value="1"/>
</dbReference>
<dbReference type="OrthoDB" id="9802264at2"/>
<keyword evidence="6 9" id="KW-0067">ATP-binding</keyword>
<keyword evidence="3" id="KW-0813">Transport</keyword>
<keyword evidence="5" id="KW-0547">Nucleotide-binding</keyword>
<dbReference type="NCBIfam" id="TIGR01727">
    <property type="entry name" value="oligo_HPY"/>
    <property type="match status" value="1"/>
</dbReference>
<dbReference type="GO" id="GO:0015833">
    <property type="term" value="P:peptide transport"/>
    <property type="evidence" value="ECO:0007669"/>
    <property type="project" value="InterPro"/>
</dbReference>
<dbReference type="PROSITE" id="PS00211">
    <property type="entry name" value="ABC_TRANSPORTER_1"/>
    <property type="match status" value="1"/>
</dbReference>
<dbReference type="KEGG" id="cohn:KCTCHS21_06370"/>
<evidence type="ECO:0000256" key="1">
    <source>
        <dbReference type="ARBA" id="ARBA00004202"/>
    </source>
</evidence>
<sequence>MQPILELQHVQVTFRTEKDEVAPVEDVDFSLHKGETIAIVGESGSGKSVTTLSIMGLLGKYGKVKRGQILFDGLDITKLSNKELNRIRGNEIAMIFQEPMSALNPVFTIGYQLVEQIRKHKKLGRNEARSEAEQMLRKVGIARSESVMREYPYALSGGMLQRVMIAMAMSCKPRVLIADEPTTALDVTIQAQILRLMKQLKQELDTSILLITHDMNVVAEMADRVIVMYAGEIVEEADVFQLFDNHRHPYTKGLLECIPHIGAGPHTRLASIPGTVPMPQHMPKGCRFQDRCPDVMERCRSQHPPLLDAGDGHKARCWLVAERDREGSEGDDIVNESGRTTALA</sequence>
<dbReference type="GO" id="GO:0016887">
    <property type="term" value="F:ATP hydrolysis activity"/>
    <property type="evidence" value="ECO:0007669"/>
    <property type="project" value="InterPro"/>
</dbReference>
<dbReference type="Pfam" id="PF00005">
    <property type="entry name" value="ABC_tran"/>
    <property type="match status" value="1"/>
</dbReference>
<accession>A0A3T1CZI7</accession>
<dbReference type="InterPro" id="IPR013563">
    <property type="entry name" value="Oligopep_ABC_C"/>
</dbReference>
<dbReference type="CDD" id="cd03257">
    <property type="entry name" value="ABC_NikE_OppD_transporters"/>
    <property type="match status" value="1"/>
</dbReference>
<evidence type="ECO:0000256" key="7">
    <source>
        <dbReference type="ARBA" id="ARBA00023136"/>
    </source>
</evidence>
<dbReference type="FunFam" id="3.40.50.300:FF:000016">
    <property type="entry name" value="Oligopeptide ABC transporter ATP-binding component"/>
    <property type="match status" value="1"/>
</dbReference>
<comment type="subcellular location">
    <subcellularLocation>
        <location evidence="1">Cell membrane</location>
        <topology evidence="1">Peripheral membrane protein</topology>
    </subcellularLocation>
</comment>
<dbReference type="InterPro" id="IPR003593">
    <property type="entry name" value="AAA+_ATPase"/>
</dbReference>
<dbReference type="PANTHER" id="PTHR43297:SF2">
    <property type="entry name" value="DIPEPTIDE TRANSPORT ATP-BINDING PROTEIN DPPD"/>
    <property type="match status" value="1"/>
</dbReference>
<dbReference type="AlphaFoldDB" id="A0A3T1CZI7"/>
<dbReference type="GO" id="GO:0005886">
    <property type="term" value="C:plasma membrane"/>
    <property type="evidence" value="ECO:0007669"/>
    <property type="project" value="UniProtKB-SubCell"/>
</dbReference>
<dbReference type="RefSeq" id="WP_130605093.1">
    <property type="nucleotide sequence ID" value="NZ_AP019400.1"/>
</dbReference>
<feature type="domain" description="ABC transporter" evidence="8">
    <location>
        <begin position="7"/>
        <end position="255"/>
    </location>
</feature>
<dbReference type="PANTHER" id="PTHR43297">
    <property type="entry name" value="OLIGOPEPTIDE TRANSPORT ATP-BINDING PROTEIN APPD"/>
    <property type="match status" value="1"/>
</dbReference>
<dbReference type="SMART" id="SM00382">
    <property type="entry name" value="AAA"/>
    <property type="match status" value="1"/>
</dbReference>
<dbReference type="InterPro" id="IPR003439">
    <property type="entry name" value="ABC_transporter-like_ATP-bd"/>
</dbReference>
<dbReference type="PROSITE" id="PS50893">
    <property type="entry name" value="ABC_TRANSPORTER_2"/>
    <property type="match status" value="1"/>
</dbReference>
<dbReference type="EMBL" id="AP019400">
    <property type="protein sequence ID" value="BBI31238.1"/>
    <property type="molecule type" value="Genomic_DNA"/>
</dbReference>
<gene>
    <name evidence="9" type="primary">oppD_1</name>
    <name evidence="9" type="ORF">KCTCHS21_06370</name>
</gene>
<comment type="similarity">
    <text evidence="2">Belongs to the ABC transporter superfamily.</text>
</comment>
<dbReference type="InterPro" id="IPR027417">
    <property type="entry name" value="P-loop_NTPase"/>
</dbReference>
<dbReference type="Proteomes" id="UP000289856">
    <property type="component" value="Chromosome"/>
</dbReference>
<proteinExistence type="inferred from homology"/>
<evidence type="ECO:0000259" key="8">
    <source>
        <dbReference type="PROSITE" id="PS50893"/>
    </source>
</evidence>
<dbReference type="GO" id="GO:0005524">
    <property type="term" value="F:ATP binding"/>
    <property type="evidence" value="ECO:0007669"/>
    <property type="project" value="UniProtKB-KW"/>
</dbReference>
<protein>
    <submittedName>
        <fullName evidence="9">Peptide ABC transporter ATP-binding protein</fullName>
    </submittedName>
</protein>
<keyword evidence="4" id="KW-1003">Cell membrane</keyword>
<name>A0A3T1CZI7_9BACL</name>
<evidence type="ECO:0000256" key="3">
    <source>
        <dbReference type="ARBA" id="ARBA00022448"/>
    </source>
</evidence>
<evidence type="ECO:0000313" key="10">
    <source>
        <dbReference type="Proteomes" id="UP000289856"/>
    </source>
</evidence>
<reference evidence="9 10" key="1">
    <citation type="submission" date="2019-01" db="EMBL/GenBank/DDBJ databases">
        <title>Complete genome sequence of Cohnella hallensis HS21 isolated from Korean fir (Abies koreana) rhizospheric soil.</title>
        <authorList>
            <person name="Jiang L."/>
            <person name="Kang S.W."/>
            <person name="Kim S."/>
            <person name="Jung J."/>
            <person name="Kim C.Y."/>
            <person name="Kim D.H."/>
            <person name="Kim S.W."/>
            <person name="Lee J."/>
        </authorList>
    </citation>
    <scope>NUCLEOTIDE SEQUENCE [LARGE SCALE GENOMIC DNA]</scope>
    <source>
        <strain evidence="9 10">HS21</strain>
    </source>
</reference>
<keyword evidence="10" id="KW-1185">Reference proteome</keyword>
<evidence type="ECO:0000256" key="2">
    <source>
        <dbReference type="ARBA" id="ARBA00005417"/>
    </source>
</evidence>
<dbReference type="Gene3D" id="3.40.50.300">
    <property type="entry name" value="P-loop containing nucleotide triphosphate hydrolases"/>
    <property type="match status" value="1"/>
</dbReference>
<evidence type="ECO:0000256" key="6">
    <source>
        <dbReference type="ARBA" id="ARBA00022840"/>
    </source>
</evidence>
<organism evidence="9 10">
    <name type="scientific">Cohnella abietis</name>
    <dbReference type="NCBI Taxonomy" id="2507935"/>
    <lineage>
        <taxon>Bacteria</taxon>
        <taxon>Bacillati</taxon>
        <taxon>Bacillota</taxon>
        <taxon>Bacilli</taxon>
        <taxon>Bacillales</taxon>
        <taxon>Paenibacillaceae</taxon>
        <taxon>Cohnella</taxon>
    </lineage>
</organism>
<keyword evidence="7" id="KW-0472">Membrane</keyword>
<evidence type="ECO:0000256" key="5">
    <source>
        <dbReference type="ARBA" id="ARBA00022741"/>
    </source>
</evidence>
<dbReference type="InterPro" id="IPR050388">
    <property type="entry name" value="ABC_Ni/Peptide_Import"/>
</dbReference>